<dbReference type="GO" id="GO:0016787">
    <property type="term" value="F:hydrolase activity"/>
    <property type="evidence" value="ECO:0007669"/>
    <property type="project" value="UniProtKB-KW"/>
</dbReference>
<keyword evidence="4" id="KW-0378">Hydrolase</keyword>
<comment type="catalytic activity">
    <reaction evidence="7">
        <text>ATP + H2O = ADP + phosphate + H(+)</text>
        <dbReference type="Rhea" id="RHEA:13065"/>
        <dbReference type="ChEBI" id="CHEBI:15377"/>
        <dbReference type="ChEBI" id="CHEBI:15378"/>
        <dbReference type="ChEBI" id="CHEBI:30616"/>
        <dbReference type="ChEBI" id="CHEBI:43474"/>
        <dbReference type="ChEBI" id="CHEBI:456216"/>
    </reaction>
</comment>
<dbReference type="InterPro" id="IPR043129">
    <property type="entry name" value="ATPase_NBD"/>
</dbReference>
<proteinExistence type="inferred from homology"/>
<evidence type="ECO:0000256" key="6">
    <source>
        <dbReference type="ARBA" id="ARBA00023212"/>
    </source>
</evidence>
<evidence type="ECO:0000256" key="8">
    <source>
        <dbReference type="RuleBase" id="RU000487"/>
    </source>
</evidence>
<evidence type="ECO:0000256" key="3">
    <source>
        <dbReference type="ARBA" id="ARBA00022741"/>
    </source>
</evidence>
<dbReference type="GO" id="GO:0005524">
    <property type="term" value="F:ATP binding"/>
    <property type="evidence" value="ECO:0007669"/>
    <property type="project" value="UniProtKB-KW"/>
</dbReference>
<reference evidence="9" key="1">
    <citation type="submission" date="2010-10" db="EMBL/GenBank/DDBJ databases">
        <title>Characterization and taxonomic validity of the ciliate Oxytricha trifallax (Class Spirotrichea) based on multiple conserved gene sequences.</title>
        <authorList>
            <person name="Stephen Z.D."/>
            <person name="Hammersmith R.L."/>
            <person name="Higgins B.P."/>
            <person name="Swart E.C."/>
            <person name="Doak T.G."/>
            <person name="Herrick G."/>
            <person name="Landweber L.F."/>
        </authorList>
    </citation>
    <scope>NUCLEOTIDE SEQUENCE</scope>
</reference>
<dbReference type="PANTHER" id="PTHR11937">
    <property type="entry name" value="ACTIN"/>
    <property type="match status" value="1"/>
</dbReference>
<keyword evidence="6" id="KW-0206">Cytoskeleton</keyword>
<comment type="similarity">
    <text evidence="8">Belongs to the actin family.</text>
</comment>
<comment type="subcellular location">
    <subcellularLocation>
        <location evidence="1">Cytoplasm</location>
        <location evidence="1">Cytoskeleton</location>
    </subcellularLocation>
</comment>
<dbReference type="Gene3D" id="3.90.640.10">
    <property type="entry name" value="Actin, Chain A, domain 4"/>
    <property type="match status" value="1"/>
</dbReference>
<name>F5AMM3_NYCOV</name>
<accession>F5AMM3</accession>
<dbReference type="PROSITE" id="PS00432">
    <property type="entry name" value="ACTINS_2"/>
    <property type="match status" value="1"/>
</dbReference>
<dbReference type="EMBL" id="HQ432913">
    <property type="protein sequence ID" value="AED86986.1"/>
    <property type="molecule type" value="Genomic_DNA"/>
</dbReference>
<keyword evidence="3" id="KW-0547">Nucleotide-binding</keyword>
<dbReference type="InterPro" id="IPR020902">
    <property type="entry name" value="Actin/actin-like_CS"/>
</dbReference>
<evidence type="ECO:0000256" key="7">
    <source>
        <dbReference type="ARBA" id="ARBA00049360"/>
    </source>
</evidence>
<dbReference type="AlphaFoldDB" id="F5AMM3"/>
<dbReference type="InterPro" id="IPR004001">
    <property type="entry name" value="Actin_CS"/>
</dbReference>
<dbReference type="SMART" id="SM00268">
    <property type="entry name" value="ACTIN"/>
    <property type="match status" value="1"/>
</dbReference>
<protein>
    <submittedName>
        <fullName evidence="9">Actin I</fullName>
    </submittedName>
</protein>
<evidence type="ECO:0000256" key="2">
    <source>
        <dbReference type="ARBA" id="ARBA00022490"/>
    </source>
</evidence>
<evidence type="ECO:0000256" key="1">
    <source>
        <dbReference type="ARBA" id="ARBA00004245"/>
    </source>
</evidence>
<dbReference type="Pfam" id="PF00022">
    <property type="entry name" value="Actin"/>
    <property type="match status" value="1"/>
</dbReference>
<dbReference type="PROSITE" id="PS01132">
    <property type="entry name" value="ACTINS_ACT_LIKE"/>
    <property type="match status" value="1"/>
</dbReference>
<evidence type="ECO:0000256" key="4">
    <source>
        <dbReference type="ARBA" id="ARBA00022801"/>
    </source>
</evidence>
<keyword evidence="5" id="KW-0067">ATP-binding</keyword>
<gene>
    <name evidence="9" type="primary">actin-I</name>
</gene>
<dbReference type="SUPFAM" id="SSF53067">
    <property type="entry name" value="Actin-like ATPase domain"/>
    <property type="match status" value="2"/>
</dbReference>
<dbReference type="Gene3D" id="3.30.420.40">
    <property type="match status" value="2"/>
</dbReference>
<evidence type="ECO:0000256" key="5">
    <source>
        <dbReference type="ARBA" id="ARBA00022840"/>
    </source>
</evidence>
<organism evidence="9">
    <name type="scientific">Nyctotherus ovalis</name>
    <name type="common">Ciliate protozoan</name>
    <dbReference type="NCBI Taxonomy" id="70075"/>
    <lineage>
        <taxon>Eukaryota</taxon>
        <taxon>Sar</taxon>
        <taxon>Alveolata</taxon>
        <taxon>Ciliophora</taxon>
        <taxon>Intramacronucleata</taxon>
        <taxon>Armophorea</taxon>
        <taxon>Clevelandellida</taxon>
        <taxon>Nyctotheridae</taxon>
        <taxon>Nyctotherus</taxon>
    </lineage>
</organism>
<evidence type="ECO:0000313" key="9">
    <source>
        <dbReference type="EMBL" id="AED86986.1"/>
    </source>
</evidence>
<dbReference type="FunFam" id="3.30.420.40:FF:000148">
    <property type="entry name" value="Actin, alpha skeletal muscle"/>
    <property type="match status" value="1"/>
</dbReference>
<dbReference type="InterPro" id="IPR004000">
    <property type="entry name" value="Actin"/>
</dbReference>
<dbReference type="PRINTS" id="PR00190">
    <property type="entry name" value="ACTIN"/>
</dbReference>
<dbReference type="GO" id="GO:0005856">
    <property type="term" value="C:cytoskeleton"/>
    <property type="evidence" value="ECO:0007669"/>
    <property type="project" value="UniProtKB-SubCell"/>
</dbReference>
<sequence>MAEGGDAEIKAMVIDNGSGMCKAGFAGEQQPRTVFPEVIGRPKNPGVLIGIGTKDLYIGEDAQQKRGVLKLSYPIESGIIKDWEEMQHIWYHTIYNELRVDPAEYGALLTEAPLNPKMNRERMIQIFFETFKVPTFYVAIQAVLSLYAAGRTTGIVVDSGDGVTHTVPIYEGYSIPHAIMKVLLAGRDLTKYLFKILTERGWNFSTTAEQEVVREIKEKLCFVALDYEDAMSKSLVSTEFETTYTLPDGQVMTIGNERFRCPEFLFKPSLDGREHDGIHQLTYKSIMRCDMDVRKELYESVILSGGSTMFDQLPERLEKELIELAPKTMQINITAMPERKYSVWIGGSVISSLATFQSMWIKKEEYDEVGAQIVHRKCF</sequence>
<dbReference type="FunFam" id="3.90.640.10:FF:000047">
    <property type="entry name" value="Actin, alpha skeletal muscle"/>
    <property type="match status" value="1"/>
</dbReference>
<keyword evidence="2" id="KW-0963">Cytoplasm</keyword>